<protein>
    <submittedName>
        <fullName evidence="4">ATP12 family protein</fullName>
    </submittedName>
</protein>
<dbReference type="Proteomes" id="UP001302429">
    <property type="component" value="Chromosome"/>
</dbReference>
<evidence type="ECO:0000256" key="3">
    <source>
        <dbReference type="ARBA" id="ARBA00023186"/>
    </source>
</evidence>
<keyword evidence="3" id="KW-0143">Chaperone</keyword>
<dbReference type="Pfam" id="PF07542">
    <property type="entry name" value="ATP12"/>
    <property type="match status" value="1"/>
</dbReference>
<dbReference type="InterPro" id="IPR023335">
    <property type="entry name" value="ATP12_ortho_dom_sf"/>
</dbReference>
<name>A0AA97F7D6_9SPHN</name>
<accession>A0AA97F7D6</accession>
<dbReference type="KEGG" id="acoa:RB602_11440"/>
<evidence type="ECO:0000313" key="5">
    <source>
        <dbReference type="Proteomes" id="UP001302429"/>
    </source>
</evidence>
<dbReference type="Gene3D" id="3.30.2180.10">
    <property type="entry name" value="ATP12-like"/>
    <property type="match status" value="1"/>
</dbReference>
<dbReference type="SUPFAM" id="SSF160909">
    <property type="entry name" value="ATP12-like"/>
    <property type="match status" value="1"/>
</dbReference>
<dbReference type="EMBL" id="CP136594">
    <property type="protein sequence ID" value="WOE74457.1"/>
    <property type="molecule type" value="Genomic_DNA"/>
</dbReference>
<dbReference type="AlphaFoldDB" id="A0AA97F7D6"/>
<evidence type="ECO:0000256" key="2">
    <source>
        <dbReference type="ARBA" id="ARBA00022946"/>
    </source>
</evidence>
<dbReference type="InterPro" id="IPR042272">
    <property type="entry name" value="ATP12_ATP_synth-F1-assembly_N"/>
</dbReference>
<dbReference type="InterPro" id="IPR011419">
    <property type="entry name" value="ATP12_ATP_synth-F1-assembly"/>
</dbReference>
<dbReference type="GO" id="GO:0043461">
    <property type="term" value="P:proton-transporting ATP synthase complex assembly"/>
    <property type="evidence" value="ECO:0007669"/>
    <property type="project" value="InterPro"/>
</dbReference>
<keyword evidence="5" id="KW-1185">Reference proteome</keyword>
<evidence type="ECO:0000256" key="1">
    <source>
        <dbReference type="ARBA" id="ARBA00008231"/>
    </source>
</evidence>
<dbReference type="PANTHER" id="PTHR21013">
    <property type="entry name" value="ATP SYNTHASE MITOCHONDRIAL F1 COMPLEX ASSEMBLY FACTOR 2/ATP12 PROTEIN, MITOCHONDRIAL PRECURSOR"/>
    <property type="match status" value="1"/>
</dbReference>
<dbReference type="PANTHER" id="PTHR21013:SF10">
    <property type="entry name" value="ATP SYNTHASE MITOCHONDRIAL F1 COMPLEX ASSEMBLY FACTOR 2"/>
    <property type="match status" value="1"/>
</dbReference>
<dbReference type="Gene3D" id="1.10.3580.10">
    <property type="entry name" value="ATP12 ATPase"/>
    <property type="match status" value="1"/>
</dbReference>
<gene>
    <name evidence="4" type="ORF">RB602_11440</name>
</gene>
<reference evidence="4 5" key="1">
    <citation type="submission" date="2023-10" db="EMBL/GenBank/DDBJ databases">
        <title>Complete genome sequence of a Sphingomonadaceae bacterium.</title>
        <authorList>
            <person name="Yan C."/>
        </authorList>
    </citation>
    <scope>NUCLEOTIDE SEQUENCE [LARGE SCALE GENOMIC DNA]</scope>
    <source>
        <strain evidence="4 5">SCSIO 66989</strain>
    </source>
</reference>
<dbReference type="RefSeq" id="WP_317080710.1">
    <property type="nucleotide sequence ID" value="NZ_CP136594.1"/>
</dbReference>
<proteinExistence type="inferred from homology"/>
<organism evidence="4 5">
    <name type="scientific">Alterisphingorhabdus coralli</name>
    <dbReference type="NCBI Taxonomy" id="3071408"/>
    <lineage>
        <taxon>Bacteria</taxon>
        <taxon>Pseudomonadati</taxon>
        <taxon>Pseudomonadota</taxon>
        <taxon>Alphaproteobacteria</taxon>
        <taxon>Sphingomonadales</taxon>
        <taxon>Sphingomonadaceae</taxon>
        <taxon>Alterisphingorhabdus (ex Yan et al. 2024)</taxon>
    </lineage>
</organism>
<evidence type="ECO:0000313" key="4">
    <source>
        <dbReference type="EMBL" id="WOE74457.1"/>
    </source>
</evidence>
<comment type="similarity">
    <text evidence="1">Belongs to the ATP12 family.</text>
</comment>
<keyword evidence="2" id="KW-0809">Transit peptide</keyword>
<sequence>MTVKTPTQESQNPRAKRFYKEVSLGSGEDGHAILLDGRAVKTPLKRALAIPAQRLAELVAEEWRAQQEFIEPQTMVLTGFCNAAIDHIADNRAEIIGAIVGFAETDTLSYRDDPDAPLFARQQAVWEPIIRDLEAAHGVEWARISGVMPQPQSPDVLALAQAVVADDDAFRLTAFSQIVELTGSFALALALREGRQTADAVWDAAFLEQLWQAEQWGEDAEATAQLQARRERYDAAVMMWGAMVR</sequence>